<dbReference type="HOGENOM" id="CLU_2886784_0_0_1"/>
<accession>A0A0C3IQ03</accession>
<dbReference type="AlphaFoldDB" id="A0A0C3IQ03"/>
<name>A0A0C3IQ03_PISTI</name>
<keyword evidence="2" id="KW-1185">Reference proteome</keyword>
<dbReference type="Proteomes" id="UP000054217">
    <property type="component" value="Unassembled WGS sequence"/>
</dbReference>
<organism evidence="1 2">
    <name type="scientific">Pisolithus tinctorius Marx 270</name>
    <dbReference type="NCBI Taxonomy" id="870435"/>
    <lineage>
        <taxon>Eukaryota</taxon>
        <taxon>Fungi</taxon>
        <taxon>Dikarya</taxon>
        <taxon>Basidiomycota</taxon>
        <taxon>Agaricomycotina</taxon>
        <taxon>Agaricomycetes</taxon>
        <taxon>Agaricomycetidae</taxon>
        <taxon>Boletales</taxon>
        <taxon>Sclerodermatineae</taxon>
        <taxon>Pisolithaceae</taxon>
        <taxon>Pisolithus</taxon>
    </lineage>
</organism>
<evidence type="ECO:0000313" key="1">
    <source>
        <dbReference type="EMBL" id="KIN99032.1"/>
    </source>
</evidence>
<protein>
    <submittedName>
        <fullName evidence="1">Uncharacterized protein</fullName>
    </submittedName>
</protein>
<dbReference type="EMBL" id="KN832009">
    <property type="protein sequence ID" value="KIN99032.1"/>
    <property type="molecule type" value="Genomic_DNA"/>
</dbReference>
<sequence>MPTDIHLGRMIGQPQSEFQVTAVLLSFRNMDAPNLFSLLLHSASYASSGITIQSEIKPKIQVT</sequence>
<proteinExistence type="predicted"/>
<evidence type="ECO:0000313" key="2">
    <source>
        <dbReference type="Proteomes" id="UP000054217"/>
    </source>
</evidence>
<dbReference type="InParanoid" id="A0A0C3IQ03"/>
<gene>
    <name evidence="1" type="ORF">M404DRAFT_1005003</name>
</gene>
<reference evidence="1 2" key="1">
    <citation type="submission" date="2014-04" db="EMBL/GenBank/DDBJ databases">
        <authorList>
            <consortium name="DOE Joint Genome Institute"/>
            <person name="Kuo A."/>
            <person name="Kohler A."/>
            <person name="Costa M.D."/>
            <person name="Nagy L.G."/>
            <person name="Floudas D."/>
            <person name="Copeland A."/>
            <person name="Barry K.W."/>
            <person name="Cichocki N."/>
            <person name="Veneault-Fourrey C."/>
            <person name="LaButti K."/>
            <person name="Lindquist E.A."/>
            <person name="Lipzen A."/>
            <person name="Lundell T."/>
            <person name="Morin E."/>
            <person name="Murat C."/>
            <person name="Sun H."/>
            <person name="Tunlid A."/>
            <person name="Henrissat B."/>
            <person name="Grigoriev I.V."/>
            <person name="Hibbett D.S."/>
            <person name="Martin F."/>
            <person name="Nordberg H.P."/>
            <person name="Cantor M.N."/>
            <person name="Hua S.X."/>
        </authorList>
    </citation>
    <scope>NUCLEOTIDE SEQUENCE [LARGE SCALE GENOMIC DNA]</scope>
    <source>
        <strain evidence="1 2">Marx 270</strain>
    </source>
</reference>
<reference evidence="2" key="2">
    <citation type="submission" date="2015-01" db="EMBL/GenBank/DDBJ databases">
        <title>Evolutionary Origins and Diversification of the Mycorrhizal Mutualists.</title>
        <authorList>
            <consortium name="DOE Joint Genome Institute"/>
            <consortium name="Mycorrhizal Genomics Consortium"/>
            <person name="Kohler A."/>
            <person name="Kuo A."/>
            <person name="Nagy L.G."/>
            <person name="Floudas D."/>
            <person name="Copeland A."/>
            <person name="Barry K.W."/>
            <person name="Cichocki N."/>
            <person name="Veneault-Fourrey C."/>
            <person name="LaButti K."/>
            <person name="Lindquist E.A."/>
            <person name="Lipzen A."/>
            <person name="Lundell T."/>
            <person name="Morin E."/>
            <person name="Murat C."/>
            <person name="Riley R."/>
            <person name="Ohm R."/>
            <person name="Sun H."/>
            <person name="Tunlid A."/>
            <person name="Henrissat B."/>
            <person name="Grigoriev I.V."/>
            <person name="Hibbett D.S."/>
            <person name="Martin F."/>
        </authorList>
    </citation>
    <scope>NUCLEOTIDE SEQUENCE [LARGE SCALE GENOMIC DNA]</scope>
    <source>
        <strain evidence="2">Marx 270</strain>
    </source>
</reference>